<evidence type="ECO:0000259" key="2">
    <source>
        <dbReference type="PROSITE" id="PS50943"/>
    </source>
</evidence>
<accession>A0ABN3IVA5</accession>
<sequence length="283" mass="32868">MTEQRPRPTVRRRRLSRELRALREVAGLTIDQVTRELEWGKGKLSRIENNDWRRPSVQDIRVLLDVYEVTDPERREALLQLTRDSRQRGWWASYQDIFQNPTYTGFEQEASRVLTYEPTTIPGLLQTPAYAESLIRAGLIQDGDEVARKVELRIERQRVLEHADPLHLWAVIDETALLRPFGSLQDQREQLQRLLRAQEAEHINLQILPHRVGLHPAMAGSFAILEFSEEPSIVFLETGLHELYLEAAEDVNHHALVFRHLNANALSPLDTCKYITAKLRELH</sequence>
<dbReference type="RefSeq" id="WP_344588927.1">
    <property type="nucleotide sequence ID" value="NZ_BAAARW010000011.1"/>
</dbReference>
<feature type="coiled-coil region" evidence="1">
    <location>
        <begin position="181"/>
        <end position="208"/>
    </location>
</feature>
<dbReference type="InterPro" id="IPR043917">
    <property type="entry name" value="DUF5753"/>
</dbReference>
<dbReference type="EMBL" id="BAAARW010000011">
    <property type="protein sequence ID" value="GAA2413837.1"/>
    <property type="molecule type" value="Genomic_DNA"/>
</dbReference>
<evidence type="ECO:0000313" key="3">
    <source>
        <dbReference type="EMBL" id="GAA2413837.1"/>
    </source>
</evidence>
<comment type="caution">
    <text evidence="3">The sequence shown here is derived from an EMBL/GenBank/DDBJ whole genome shotgun (WGS) entry which is preliminary data.</text>
</comment>
<protein>
    <submittedName>
        <fullName evidence="3">Helix-turn-helix transcriptional regulator</fullName>
    </submittedName>
</protein>
<dbReference type="Pfam" id="PF13560">
    <property type="entry name" value="HTH_31"/>
    <property type="match status" value="1"/>
</dbReference>
<feature type="domain" description="HTH cro/C1-type" evidence="2">
    <location>
        <begin position="19"/>
        <end position="74"/>
    </location>
</feature>
<evidence type="ECO:0000313" key="4">
    <source>
        <dbReference type="Proteomes" id="UP001501231"/>
    </source>
</evidence>
<keyword evidence="4" id="KW-1185">Reference proteome</keyword>
<evidence type="ECO:0000256" key="1">
    <source>
        <dbReference type="SAM" id="Coils"/>
    </source>
</evidence>
<reference evidence="3 4" key="1">
    <citation type="journal article" date="2019" name="Int. J. Syst. Evol. Microbiol.">
        <title>The Global Catalogue of Microorganisms (GCM) 10K type strain sequencing project: providing services to taxonomists for standard genome sequencing and annotation.</title>
        <authorList>
            <consortium name="The Broad Institute Genomics Platform"/>
            <consortium name="The Broad Institute Genome Sequencing Center for Infectious Disease"/>
            <person name="Wu L."/>
            <person name="Ma J."/>
        </authorList>
    </citation>
    <scope>NUCLEOTIDE SEQUENCE [LARGE SCALE GENOMIC DNA]</scope>
    <source>
        <strain evidence="3 4">JCM 3325</strain>
    </source>
</reference>
<organism evidence="3 4">
    <name type="scientific">Actinomadura vinacea</name>
    <dbReference type="NCBI Taxonomy" id="115336"/>
    <lineage>
        <taxon>Bacteria</taxon>
        <taxon>Bacillati</taxon>
        <taxon>Actinomycetota</taxon>
        <taxon>Actinomycetes</taxon>
        <taxon>Streptosporangiales</taxon>
        <taxon>Thermomonosporaceae</taxon>
        <taxon>Actinomadura</taxon>
    </lineage>
</organism>
<keyword evidence="1" id="KW-0175">Coiled coil</keyword>
<dbReference type="SUPFAM" id="SSF47413">
    <property type="entry name" value="lambda repressor-like DNA-binding domains"/>
    <property type="match status" value="1"/>
</dbReference>
<dbReference type="InterPro" id="IPR010982">
    <property type="entry name" value="Lambda_DNA-bd_dom_sf"/>
</dbReference>
<dbReference type="Gene3D" id="1.10.260.40">
    <property type="entry name" value="lambda repressor-like DNA-binding domains"/>
    <property type="match status" value="1"/>
</dbReference>
<dbReference type="InterPro" id="IPR001387">
    <property type="entry name" value="Cro/C1-type_HTH"/>
</dbReference>
<name>A0ABN3IVA5_9ACTN</name>
<dbReference type="Pfam" id="PF19054">
    <property type="entry name" value="DUF5753"/>
    <property type="match status" value="1"/>
</dbReference>
<dbReference type="SMART" id="SM00530">
    <property type="entry name" value="HTH_XRE"/>
    <property type="match status" value="1"/>
</dbReference>
<dbReference type="PROSITE" id="PS50943">
    <property type="entry name" value="HTH_CROC1"/>
    <property type="match status" value="1"/>
</dbReference>
<dbReference type="Proteomes" id="UP001501231">
    <property type="component" value="Unassembled WGS sequence"/>
</dbReference>
<proteinExistence type="predicted"/>
<dbReference type="CDD" id="cd00093">
    <property type="entry name" value="HTH_XRE"/>
    <property type="match status" value="1"/>
</dbReference>
<gene>
    <name evidence="3" type="ORF">GCM10010191_24560</name>
</gene>